<dbReference type="AlphaFoldDB" id="A0A2M8TR15"/>
<sequence length="445" mass="50912">MKLTVSGFKSISRVENFDFRKLTLLAGINSSGKSSLIQALLLLKQTFESNSIEVLNFTGDFINVNEPLNLIHNKDKNKRLHYVLSLKKEEIKNLDSYSLYIPDGELLKELDIMLDFSINKFFKLDCLQLDLWYGKEGRKECFRVYSPSTKDTHSVTFSKSTMVNNNGIKDKNISTGYALSYKYGFLPFYGERKDEFISLTIIKDLSDTLESLFKKIDYIGPQRVKPVLARTYSKLSYKNVGNDGEYTRFLINEHKDEIVEGYDDKLLSLITYWVVKRMHLAQEIDVVRDTNKRYRVIVRNESNVKVDLDQTGFGLSQILPIITQGLLTPIGGTLVVEDPDAHMHPSVQAELVNFFADLIAHGRKVIIETHSDHIVTRMRLLLAKHENIHSKDVNVCFVSNQEGHSEYLSCALTEKGAFSEPLPTGFMDSQENDFKNIIHLQMINS</sequence>
<evidence type="ECO:0000313" key="2">
    <source>
        <dbReference type="EMBL" id="PJI26380.1"/>
    </source>
</evidence>
<dbReference type="PANTHER" id="PTHR43581">
    <property type="entry name" value="ATP/GTP PHOSPHATASE"/>
    <property type="match status" value="1"/>
</dbReference>
<dbReference type="InterPro" id="IPR041685">
    <property type="entry name" value="AAA_GajA/Old/RecF-like"/>
</dbReference>
<comment type="caution">
    <text evidence="2">The sequence shown here is derived from an EMBL/GenBank/DDBJ whole genome shotgun (WGS) entry which is preliminary data.</text>
</comment>
<dbReference type="InterPro" id="IPR027417">
    <property type="entry name" value="P-loop_NTPase"/>
</dbReference>
<name>A0A2M8TR15_PREIN</name>
<dbReference type="RefSeq" id="WP_100371396.1">
    <property type="nucleotide sequence ID" value="NZ_PENG01000002.1"/>
</dbReference>
<evidence type="ECO:0000259" key="1">
    <source>
        <dbReference type="Pfam" id="PF13175"/>
    </source>
</evidence>
<dbReference type="PIRSF" id="PIRSF034888">
    <property type="entry name" value="P-loop_UCP034888"/>
    <property type="match status" value="1"/>
</dbReference>
<accession>A0A2M8TR15</accession>
<dbReference type="Pfam" id="PF13175">
    <property type="entry name" value="AAA_15"/>
    <property type="match status" value="1"/>
</dbReference>
<dbReference type="InterPro" id="IPR051396">
    <property type="entry name" value="Bact_Antivir_Def_Nuclease"/>
</dbReference>
<dbReference type="SUPFAM" id="SSF52540">
    <property type="entry name" value="P-loop containing nucleoside triphosphate hydrolases"/>
    <property type="match status" value="1"/>
</dbReference>
<dbReference type="Proteomes" id="UP000229884">
    <property type="component" value="Unassembled WGS sequence"/>
</dbReference>
<reference evidence="2 3" key="1">
    <citation type="submission" date="2017-11" db="EMBL/GenBank/DDBJ databases">
        <title>Genome sequencing of Prevotella intermedia KCOM 2832.</title>
        <authorList>
            <person name="Kook J.-K."/>
            <person name="Park S.-N."/>
            <person name="Lim Y.K."/>
        </authorList>
    </citation>
    <scope>NUCLEOTIDE SEQUENCE [LARGE SCALE GENOMIC DNA]</scope>
    <source>
        <strain evidence="2 3">KCOM 2832</strain>
    </source>
</reference>
<evidence type="ECO:0000313" key="3">
    <source>
        <dbReference type="Proteomes" id="UP000229884"/>
    </source>
</evidence>
<protein>
    <recommendedName>
        <fullName evidence="1">Endonuclease GajA/Old nuclease/RecF-like AAA domain-containing protein</fullName>
    </recommendedName>
</protein>
<gene>
    <name evidence="2" type="ORF">CTM58_11730</name>
</gene>
<dbReference type="EMBL" id="PENG01000002">
    <property type="protein sequence ID" value="PJI26380.1"/>
    <property type="molecule type" value="Genomic_DNA"/>
</dbReference>
<dbReference type="InterPro" id="IPR014592">
    <property type="entry name" value="P-loop_UCP034888"/>
</dbReference>
<organism evidence="2 3">
    <name type="scientific">Prevotella intermedia</name>
    <dbReference type="NCBI Taxonomy" id="28131"/>
    <lineage>
        <taxon>Bacteria</taxon>
        <taxon>Pseudomonadati</taxon>
        <taxon>Bacteroidota</taxon>
        <taxon>Bacteroidia</taxon>
        <taxon>Bacteroidales</taxon>
        <taxon>Prevotellaceae</taxon>
        <taxon>Prevotella</taxon>
    </lineage>
</organism>
<proteinExistence type="predicted"/>
<dbReference type="Gene3D" id="3.40.50.300">
    <property type="entry name" value="P-loop containing nucleotide triphosphate hydrolases"/>
    <property type="match status" value="1"/>
</dbReference>
<dbReference type="PANTHER" id="PTHR43581:SF4">
    <property type="entry name" value="ATP_GTP PHOSPHATASE"/>
    <property type="match status" value="1"/>
</dbReference>
<feature type="domain" description="Endonuclease GajA/Old nuclease/RecF-like AAA" evidence="1">
    <location>
        <begin position="2"/>
        <end position="375"/>
    </location>
</feature>